<evidence type="ECO:0000256" key="1">
    <source>
        <dbReference type="ARBA" id="ARBA00022741"/>
    </source>
</evidence>
<keyword evidence="5" id="KW-1133">Transmembrane helix</keyword>
<dbReference type="PROSITE" id="PS50011">
    <property type="entry name" value="PROTEIN_KINASE_DOM"/>
    <property type="match status" value="1"/>
</dbReference>
<gene>
    <name evidence="7" type="ORF">PCOR1329_LOCUS46116</name>
</gene>
<evidence type="ECO:0000313" key="8">
    <source>
        <dbReference type="Proteomes" id="UP001189429"/>
    </source>
</evidence>
<dbReference type="Gene3D" id="3.30.200.20">
    <property type="entry name" value="Phosphorylase Kinase, domain 1"/>
    <property type="match status" value="1"/>
</dbReference>
<keyword evidence="1 3" id="KW-0547">Nucleotide-binding</keyword>
<proteinExistence type="predicted"/>
<evidence type="ECO:0000256" key="2">
    <source>
        <dbReference type="ARBA" id="ARBA00022840"/>
    </source>
</evidence>
<keyword evidence="8" id="KW-1185">Reference proteome</keyword>
<reference evidence="7" key="1">
    <citation type="submission" date="2023-10" db="EMBL/GenBank/DDBJ databases">
        <authorList>
            <person name="Chen Y."/>
            <person name="Shah S."/>
            <person name="Dougan E. K."/>
            <person name="Thang M."/>
            <person name="Chan C."/>
        </authorList>
    </citation>
    <scope>NUCLEOTIDE SEQUENCE [LARGE SCALE GENOMIC DNA]</scope>
</reference>
<feature type="transmembrane region" description="Helical" evidence="5">
    <location>
        <begin position="84"/>
        <end position="105"/>
    </location>
</feature>
<dbReference type="InterPro" id="IPR011009">
    <property type="entry name" value="Kinase-like_dom_sf"/>
</dbReference>
<evidence type="ECO:0000256" key="4">
    <source>
        <dbReference type="SAM" id="MobiDB-lite"/>
    </source>
</evidence>
<feature type="region of interest" description="Disordered" evidence="4">
    <location>
        <begin position="580"/>
        <end position="625"/>
    </location>
</feature>
<dbReference type="CDD" id="cd14014">
    <property type="entry name" value="STKc_PknB_like"/>
    <property type="match status" value="1"/>
</dbReference>
<dbReference type="InterPro" id="IPR017441">
    <property type="entry name" value="Protein_kinase_ATP_BS"/>
</dbReference>
<feature type="transmembrane region" description="Helical" evidence="5">
    <location>
        <begin position="117"/>
        <end position="137"/>
    </location>
</feature>
<dbReference type="PROSITE" id="PS00108">
    <property type="entry name" value="PROTEIN_KINASE_ST"/>
    <property type="match status" value="1"/>
</dbReference>
<dbReference type="PANTHER" id="PTHR44329">
    <property type="entry name" value="SERINE/THREONINE-PROTEIN KINASE TNNI3K-RELATED"/>
    <property type="match status" value="1"/>
</dbReference>
<feature type="compositionally biased region" description="Polar residues" evidence="4">
    <location>
        <begin position="594"/>
        <end position="609"/>
    </location>
</feature>
<sequence>MVRNASHQEEWIGTEIGLSWYTLKFRDRHDELGYSKYCAPRLNRNLFIAVCLEMFIIIGTLWRVLADNVGSLAEPTWLVRFRVWFLATLFVSTVCYIVVYFVPRLNNRMGSFARESYCVAMGIVTIVYAASSGKFYISLLLQTSLDDADFIRSSNNQNHMLMTILWLSGTHLMVPVRWYVLVPLELVSMFWWPLWEVFSHSWNQGSFSIGNHSGWYGMVPWCVMSIFFALGKRHTECAERYLFKKYLSEKSLRVITEFKLSSQLASKKGAPSEVSSQAIFANLGLNGQLKEKVDNIVALGRKERWVLDSGVTIEHDRVIGTGGFGKVCLAHLHGTPAVVKMPLAPMCEWIGIGASHLHALSNEIRLLRRLRHPNIVLFHGAIFIDHNTCFGLVLEFVDGVSLNSCVTSLSEACCLKLCLDFSRALQYLHAQDPPIIHGDLKPSNLMILDVGWKPRLKLIDFGLARLITPTALPGGGTAEWMPPEQVLDSRVQLAHLMDIFAFGAIAYFMEHGLSPMQGISSKSEVLQDPKGTLAWPSSERSFLADRARHIVHSCLAVSPGMRPESIDDVRHSLQEVVELSTSVSGNTRRRSPITGDSSSPESTFNTRVSPSELPDSPQCDSFGPNLSSCEGDACHPLQI</sequence>
<dbReference type="SMART" id="SM00220">
    <property type="entry name" value="S_TKc"/>
    <property type="match status" value="1"/>
</dbReference>
<protein>
    <recommendedName>
        <fullName evidence="6">Protein kinase domain-containing protein</fullName>
    </recommendedName>
</protein>
<accession>A0ABN9U886</accession>
<dbReference type="EMBL" id="CAUYUJ010015545">
    <property type="protein sequence ID" value="CAK0855341.1"/>
    <property type="molecule type" value="Genomic_DNA"/>
</dbReference>
<evidence type="ECO:0000259" key="6">
    <source>
        <dbReference type="PROSITE" id="PS50011"/>
    </source>
</evidence>
<comment type="caution">
    <text evidence="7">The sequence shown here is derived from an EMBL/GenBank/DDBJ whole genome shotgun (WGS) entry which is preliminary data.</text>
</comment>
<dbReference type="Pfam" id="PF00069">
    <property type="entry name" value="Pkinase"/>
    <property type="match status" value="1"/>
</dbReference>
<dbReference type="InterPro" id="IPR008271">
    <property type="entry name" value="Ser/Thr_kinase_AS"/>
</dbReference>
<keyword evidence="2 3" id="KW-0067">ATP-binding</keyword>
<dbReference type="Gene3D" id="1.10.510.10">
    <property type="entry name" value="Transferase(Phosphotransferase) domain 1"/>
    <property type="match status" value="1"/>
</dbReference>
<dbReference type="SUPFAM" id="SSF56112">
    <property type="entry name" value="Protein kinase-like (PK-like)"/>
    <property type="match status" value="1"/>
</dbReference>
<dbReference type="PROSITE" id="PS00107">
    <property type="entry name" value="PROTEIN_KINASE_ATP"/>
    <property type="match status" value="1"/>
</dbReference>
<feature type="transmembrane region" description="Helical" evidence="5">
    <location>
        <begin position="46"/>
        <end position="64"/>
    </location>
</feature>
<keyword evidence="5" id="KW-0812">Transmembrane</keyword>
<dbReference type="Proteomes" id="UP001189429">
    <property type="component" value="Unassembled WGS sequence"/>
</dbReference>
<organism evidence="7 8">
    <name type="scientific">Prorocentrum cordatum</name>
    <dbReference type="NCBI Taxonomy" id="2364126"/>
    <lineage>
        <taxon>Eukaryota</taxon>
        <taxon>Sar</taxon>
        <taxon>Alveolata</taxon>
        <taxon>Dinophyceae</taxon>
        <taxon>Prorocentrales</taxon>
        <taxon>Prorocentraceae</taxon>
        <taxon>Prorocentrum</taxon>
    </lineage>
</organism>
<dbReference type="InterPro" id="IPR000719">
    <property type="entry name" value="Prot_kinase_dom"/>
</dbReference>
<name>A0ABN9U886_9DINO</name>
<keyword evidence="5" id="KW-0472">Membrane</keyword>
<evidence type="ECO:0000313" key="7">
    <source>
        <dbReference type="EMBL" id="CAK0855341.1"/>
    </source>
</evidence>
<feature type="binding site" evidence="3">
    <location>
        <position position="340"/>
    </location>
    <ligand>
        <name>ATP</name>
        <dbReference type="ChEBI" id="CHEBI:30616"/>
    </ligand>
</feature>
<feature type="domain" description="Protein kinase" evidence="6">
    <location>
        <begin position="313"/>
        <end position="574"/>
    </location>
</feature>
<evidence type="ECO:0000256" key="5">
    <source>
        <dbReference type="SAM" id="Phobius"/>
    </source>
</evidence>
<dbReference type="InterPro" id="IPR051681">
    <property type="entry name" value="Ser/Thr_Kinases-Pseudokinases"/>
</dbReference>
<evidence type="ECO:0000256" key="3">
    <source>
        <dbReference type="PROSITE-ProRule" id="PRU10141"/>
    </source>
</evidence>